<dbReference type="EnsemblMetazoa" id="HelroT179220">
    <property type="protein sequence ID" value="HelroP179220"/>
    <property type="gene ID" value="HelroG179220"/>
</dbReference>
<organism evidence="5 6">
    <name type="scientific">Helobdella robusta</name>
    <name type="common">Californian leech</name>
    <dbReference type="NCBI Taxonomy" id="6412"/>
    <lineage>
        <taxon>Eukaryota</taxon>
        <taxon>Metazoa</taxon>
        <taxon>Spiralia</taxon>
        <taxon>Lophotrochozoa</taxon>
        <taxon>Annelida</taxon>
        <taxon>Clitellata</taxon>
        <taxon>Hirudinea</taxon>
        <taxon>Rhynchobdellida</taxon>
        <taxon>Glossiphoniidae</taxon>
        <taxon>Helobdella</taxon>
    </lineage>
</organism>
<keyword evidence="2" id="KW-0472">Membrane</keyword>
<evidence type="ECO:0000256" key="2">
    <source>
        <dbReference type="SAM" id="Phobius"/>
    </source>
</evidence>
<dbReference type="RefSeq" id="XP_009026327.1">
    <property type="nucleotide sequence ID" value="XM_009028079.1"/>
</dbReference>
<dbReference type="Proteomes" id="UP000015101">
    <property type="component" value="Unassembled WGS sequence"/>
</dbReference>
<keyword evidence="2" id="KW-0812">Transmembrane</keyword>
<evidence type="ECO:0000313" key="4">
    <source>
        <dbReference type="EMBL" id="ESN95452.1"/>
    </source>
</evidence>
<feature type="signal peptide" evidence="3">
    <location>
        <begin position="1"/>
        <end position="27"/>
    </location>
</feature>
<evidence type="ECO:0000256" key="3">
    <source>
        <dbReference type="SAM" id="SignalP"/>
    </source>
</evidence>
<dbReference type="KEGG" id="hro:HELRODRAFT_179220"/>
<dbReference type="EMBL" id="KB097519">
    <property type="protein sequence ID" value="ESN95452.1"/>
    <property type="molecule type" value="Genomic_DNA"/>
</dbReference>
<evidence type="ECO:0000313" key="5">
    <source>
        <dbReference type="EnsemblMetazoa" id="HelroP179220"/>
    </source>
</evidence>
<dbReference type="AlphaFoldDB" id="T1FED6"/>
<dbReference type="InParanoid" id="T1FED6"/>
<keyword evidence="2" id="KW-1133">Transmembrane helix</keyword>
<name>T1FED6_HELRO</name>
<evidence type="ECO:0000256" key="1">
    <source>
        <dbReference type="SAM" id="MobiDB-lite"/>
    </source>
</evidence>
<reference evidence="5" key="3">
    <citation type="submission" date="2015-06" db="UniProtKB">
        <authorList>
            <consortium name="EnsemblMetazoa"/>
        </authorList>
    </citation>
    <scope>IDENTIFICATION</scope>
</reference>
<feature type="region of interest" description="Disordered" evidence="1">
    <location>
        <begin position="57"/>
        <end position="81"/>
    </location>
</feature>
<protein>
    <submittedName>
        <fullName evidence="4 5">Uncharacterized protein</fullName>
    </submittedName>
</protein>
<sequence length="124" mass="13645">MAIIATMNLVMTLTVTFLMVANNAAYSDIVDEVTAALAAIETAGVADDTTREKHIAKTMERSSTYGQDERNQRRNGKDTLAFEPGDCNSTASHLSHHAAHITINLVSYIMLVIISISYRIYETH</sequence>
<reference evidence="6" key="1">
    <citation type="submission" date="2012-12" db="EMBL/GenBank/DDBJ databases">
        <authorList>
            <person name="Hellsten U."/>
            <person name="Grimwood J."/>
            <person name="Chapman J.A."/>
            <person name="Shapiro H."/>
            <person name="Aerts A."/>
            <person name="Otillar R.P."/>
            <person name="Terry A.Y."/>
            <person name="Boore J.L."/>
            <person name="Simakov O."/>
            <person name="Marletaz F."/>
            <person name="Cho S.-J."/>
            <person name="Edsinger-Gonzales E."/>
            <person name="Havlak P."/>
            <person name="Kuo D.-H."/>
            <person name="Larsson T."/>
            <person name="Lv J."/>
            <person name="Arendt D."/>
            <person name="Savage R."/>
            <person name="Osoegawa K."/>
            <person name="de Jong P."/>
            <person name="Lindberg D.R."/>
            <person name="Seaver E.C."/>
            <person name="Weisblat D.A."/>
            <person name="Putnam N.H."/>
            <person name="Grigoriev I.V."/>
            <person name="Rokhsar D.S."/>
        </authorList>
    </citation>
    <scope>NUCLEOTIDE SEQUENCE</scope>
</reference>
<proteinExistence type="predicted"/>
<evidence type="ECO:0000313" key="6">
    <source>
        <dbReference type="Proteomes" id="UP000015101"/>
    </source>
</evidence>
<reference evidence="4 6" key="2">
    <citation type="journal article" date="2013" name="Nature">
        <title>Insights into bilaterian evolution from three spiralian genomes.</title>
        <authorList>
            <person name="Simakov O."/>
            <person name="Marletaz F."/>
            <person name="Cho S.J."/>
            <person name="Edsinger-Gonzales E."/>
            <person name="Havlak P."/>
            <person name="Hellsten U."/>
            <person name="Kuo D.H."/>
            <person name="Larsson T."/>
            <person name="Lv J."/>
            <person name="Arendt D."/>
            <person name="Savage R."/>
            <person name="Osoegawa K."/>
            <person name="de Jong P."/>
            <person name="Grimwood J."/>
            <person name="Chapman J.A."/>
            <person name="Shapiro H."/>
            <person name="Aerts A."/>
            <person name="Otillar R.P."/>
            <person name="Terry A.Y."/>
            <person name="Boore J.L."/>
            <person name="Grigoriev I.V."/>
            <person name="Lindberg D.R."/>
            <person name="Seaver E.C."/>
            <person name="Weisblat D.A."/>
            <person name="Putnam N.H."/>
            <person name="Rokhsar D.S."/>
        </authorList>
    </citation>
    <scope>NUCLEOTIDE SEQUENCE</scope>
</reference>
<dbReference type="GeneID" id="20207185"/>
<keyword evidence="3" id="KW-0732">Signal</keyword>
<dbReference type="EMBL" id="AMQM01006785">
    <property type="status" value="NOT_ANNOTATED_CDS"/>
    <property type="molecule type" value="Genomic_DNA"/>
</dbReference>
<dbReference type="CTD" id="20207185"/>
<feature type="transmembrane region" description="Helical" evidence="2">
    <location>
        <begin position="98"/>
        <end position="121"/>
    </location>
</feature>
<accession>T1FED6</accession>
<gene>
    <name evidence="5" type="primary">20207185</name>
    <name evidence="4" type="ORF">HELRODRAFT_179220</name>
</gene>
<dbReference type="HOGENOM" id="CLU_2006381_0_0_1"/>
<feature type="compositionally biased region" description="Basic and acidic residues" evidence="1">
    <location>
        <begin position="67"/>
        <end position="77"/>
    </location>
</feature>
<feature type="chain" id="PRO_5010980590" evidence="3">
    <location>
        <begin position="28"/>
        <end position="124"/>
    </location>
</feature>
<keyword evidence="6" id="KW-1185">Reference proteome</keyword>